<evidence type="ECO:0000256" key="3">
    <source>
        <dbReference type="ARBA" id="ARBA00022679"/>
    </source>
</evidence>
<comment type="similarity">
    <text evidence="1">Belongs to the glycosyltransferase 2 family.</text>
</comment>
<reference evidence="4" key="1">
    <citation type="journal article" date="2020" name="mSystems">
        <title>Genome- and Community-Level Interaction Insights into Carbon Utilization and Element Cycling Functions of Hydrothermarchaeota in Hydrothermal Sediment.</title>
        <authorList>
            <person name="Zhou Z."/>
            <person name="Liu Y."/>
            <person name="Xu W."/>
            <person name="Pan J."/>
            <person name="Luo Z.H."/>
            <person name="Li M."/>
        </authorList>
    </citation>
    <scope>NUCLEOTIDE SEQUENCE [LARGE SCALE GENOMIC DNA]</scope>
    <source>
        <strain evidence="4">SpSt-82</strain>
    </source>
</reference>
<dbReference type="InterPro" id="IPR029044">
    <property type="entry name" value="Nucleotide-diphossugar_trans"/>
</dbReference>
<protein>
    <recommendedName>
        <fullName evidence="5">Glycosyltransferase</fullName>
    </recommendedName>
</protein>
<dbReference type="Pfam" id="PF13641">
    <property type="entry name" value="Glyco_tranf_2_3"/>
    <property type="match status" value="1"/>
</dbReference>
<proteinExistence type="inferred from homology"/>
<comment type="caution">
    <text evidence="4">The sequence shown here is derived from an EMBL/GenBank/DDBJ whole genome shotgun (WGS) entry which is preliminary data.</text>
</comment>
<organism evidence="4">
    <name type="scientific">Candidatus Caldatribacterium saccharofermentans</name>
    <dbReference type="NCBI Taxonomy" id="1454753"/>
    <lineage>
        <taxon>Bacteria</taxon>
        <taxon>Pseudomonadati</taxon>
        <taxon>Atribacterota</taxon>
        <taxon>Atribacteria</taxon>
        <taxon>Atribacterales</taxon>
        <taxon>Candidatus Caldatribacteriaceae</taxon>
        <taxon>Candidatus Caldatribacterium</taxon>
    </lineage>
</organism>
<accession>A0A7V4TI13</accession>
<dbReference type="PANTHER" id="PTHR43630:SF1">
    <property type="entry name" value="POLY-BETA-1,6-N-ACETYL-D-GLUCOSAMINE SYNTHASE"/>
    <property type="match status" value="1"/>
</dbReference>
<dbReference type="Gene3D" id="3.90.550.10">
    <property type="entry name" value="Spore Coat Polysaccharide Biosynthesis Protein SpsA, Chain A"/>
    <property type="match status" value="1"/>
</dbReference>
<keyword evidence="2" id="KW-0328">Glycosyltransferase</keyword>
<evidence type="ECO:0000256" key="2">
    <source>
        <dbReference type="ARBA" id="ARBA00022676"/>
    </source>
</evidence>
<dbReference type="SUPFAM" id="SSF53448">
    <property type="entry name" value="Nucleotide-diphospho-sugar transferases"/>
    <property type="match status" value="1"/>
</dbReference>
<gene>
    <name evidence="4" type="ORF">ENW11_06815</name>
</gene>
<evidence type="ECO:0000313" key="4">
    <source>
        <dbReference type="EMBL" id="HGY39494.1"/>
    </source>
</evidence>
<dbReference type="AlphaFoldDB" id="A0A7V4TI13"/>
<evidence type="ECO:0000256" key="1">
    <source>
        <dbReference type="ARBA" id="ARBA00006739"/>
    </source>
</evidence>
<sequence>MSGMTHSILERRTTSAGLSPRSPLAFYDAIALFDADNLVHPEFLARMNDYLEAHEDAEVIQGYLETKNPDHSWLTRMYALAYWYANRFWQLARANWGLSATLGGTGPIYGRPVLPVWVEPEKPH</sequence>
<keyword evidence="3" id="KW-0808">Transferase</keyword>
<evidence type="ECO:0008006" key="5">
    <source>
        <dbReference type="Google" id="ProtNLM"/>
    </source>
</evidence>
<dbReference type="GO" id="GO:0016757">
    <property type="term" value="F:glycosyltransferase activity"/>
    <property type="evidence" value="ECO:0007669"/>
    <property type="project" value="UniProtKB-KW"/>
</dbReference>
<dbReference type="PANTHER" id="PTHR43630">
    <property type="entry name" value="POLY-BETA-1,6-N-ACETYL-D-GLUCOSAMINE SYNTHASE"/>
    <property type="match status" value="1"/>
</dbReference>
<name>A0A7V4TI13_9BACT</name>
<dbReference type="EMBL" id="DTIY01000043">
    <property type="protein sequence ID" value="HGY39494.1"/>
    <property type="molecule type" value="Genomic_DNA"/>
</dbReference>